<dbReference type="GO" id="GO:0070971">
    <property type="term" value="C:endoplasmic reticulum exit site"/>
    <property type="evidence" value="ECO:0007669"/>
    <property type="project" value="TreeGrafter"/>
</dbReference>
<comment type="subcellular location">
    <subcellularLocation>
        <location evidence="1">Endoplasmic reticulum</location>
    </subcellularLocation>
    <subcellularLocation>
        <location evidence="6">Golgi apparatus membrane</location>
    </subcellularLocation>
</comment>
<feature type="domain" description="Sec16 central conserved" evidence="9">
    <location>
        <begin position="562"/>
        <end position="683"/>
    </location>
</feature>
<keyword evidence="6" id="KW-0472">Membrane</keyword>
<dbReference type="PANTHER" id="PTHR13402:SF6">
    <property type="entry name" value="SECRETORY 16, ISOFORM I"/>
    <property type="match status" value="1"/>
</dbReference>
<evidence type="ECO:0000256" key="6">
    <source>
        <dbReference type="RuleBase" id="RU364101"/>
    </source>
</evidence>
<dbReference type="InterPro" id="IPR024298">
    <property type="entry name" value="Sec16_Sec23-bd"/>
</dbReference>
<comment type="caution">
    <text evidence="10">The sequence shown here is derived from an EMBL/GenBank/DDBJ whole genome shotgun (WGS) entry which is preliminary data.</text>
</comment>
<feature type="region of interest" description="Disordered" evidence="7">
    <location>
        <begin position="1027"/>
        <end position="1059"/>
    </location>
</feature>
<dbReference type="GO" id="GO:0012507">
    <property type="term" value="C:ER to Golgi transport vesicle membrane"/>
    <property type="evidence" value="ECO:0007669"/>
    <property type="project" value="TreeGrafter"/>
</dbReference>
<dbReference type="Proteomes" id="UP001419268">
    <property type="component" value="Unassembled WGS sequence"/>
</dbReference>
<organism evidence="10 11">
    <name type="scientific">Stephania cephalantha</name>
    <dbReference type="NCBI Taxonomy" id="152367"/>
    <lineage>
        <taxon>Eukaryota</taxon>
        <taxon>Viridiplantae</taxon>
        <taxon>Streptophyta</taxon>
        <taxon>Embryophyta</taxon>
        <taxon>Tracheophyta</taxon>
        <taxon>Spermatophyta</taxon>
        <taxon>Magnoliopsida</taxon>
        <taxon>Ranunculales</taxon>
        <taxon>Menispermaceae</taxon>
        <taxon>Menispermoideae</taxon>
        <taxon>Cissampelideae</taxon>
        <taxon>Stephania</taxon>
    </lineage>
</organism>
<keyword evidence="6" id="KW-0333">Golgi apparatus</keyword>
<evidence type="ECO:0000256" key="1">
    <source>
        <dbReference type="ARBA" id="ARBA00004240"/>
    </source>
</evidence>
<feature type="compositionally biased region" description="Polar residues" evidence="7">
    <location>
        <begin position="1409"/>
        <end position="1424"/>
    </location>
</feature>
<feature type="compositionally biased region" description="Polar residues" evidence="7">
    <location>
        <begin position="119"/>
        <end position="134"/>
    </location>
</feature>
<dbReference type="GO" id="GO:0016192">
    <property type="term" value="P:vesicle-mediated transport"/>
    <property type="evidence" value="ECO:0007669"/>
    <property type="project" value="UniProtKB-KW"/>
</dbReference>
<feature type="region of interest" description="Disordered" evidence="7">
    <location>
        <begin position="56"/>
        <end position="89"/>
    </location>
</feature>
<feature type="region of interest" description="Disordered" evidence="7">
    <location>
        <begin position="116"/>
        <end position="148"/>
    </location>
</feature>
<keyword evidence="5 6" id="KW-0931">ER-Golgi transport</keyword>
<dbReference type="GO" id="GO:0070973">
    <property type="term" value="P:protein localization to endoplasmic reticulum exit site"/>
    <property type="evidence" value="ECO:0007669"/>
    <property type="project" value="TreeGrafter"/>
</dbReference>
<evidence type="ECO:0000259" key="9">
    <source>
        <dbReference type="Pfam" id="PF12932"/>
    </source>
</evidence>
<feature type="domain" description="Sec16 Sec23-binding" evidence="8">
    <location>
        <begin position="745"/>
        <end position="1031"/>
    </location>
</feature>
<dbReference type="PANTHER" id="PTHR13402">
    <property type="entry name" value="RGPR-RELATED"/>
    <property type="match status" value="1"/>
</dbReference>
<dbReference type="GO" id="GO:0000139">
    <property type="term" value="C:Golgi membrane"/>
    <property type="evidence" value="ECO:0007669"/>
    <property type="project" value="UniProtKB-SubCell"/>
</dbReference>
<comment type="similarity">
    <text evidence="2 6">Belongs to the SEC16 family.</text>
</comment>
<dbReference type="InterPro" id="IPR024340">
    <property type="entry name" value="Sec16_CCD"/>
</dbReference>
<gene>
    <name evidence="10" type="ORF">Scep_026922</name>
</gene>
<sequence length="1435" mass="154888">MASPPFMVEDQTDEDFFDKLVDDEFVVPESGPSVVADSADFDEVKALSNLRIGDISSVSEDSGGENGFAVEGEDHTDHGQGVTVPAPSPNVAEKENVAVEESSVVASDSFDSFAPAHAVQSSNDPANADVSTEWTESKDSGSRNSDVKEVQWSSFYADSTQNGGFGSSMDSDFFTGFGDSSVDPFASLGDGMKVDSEHTSISDGAQNVVGNSNETFGSIQYNNGQMVSASQAQTSEQELLSSQYWENAYPGWRYDPNTGQWYAVEGAEVAENLGQTTGGKSQTVDNNVVSNQTSEVSYLQQTVQSVGNAAQDFSTASVSTWNQTSLDNNGYPEHMVFDPQYPGWYYDTIAQEWRSLESYTSANQSTNTGYVQQTKSENDSSSSFYSAKEHTLYNDGQIGSYGSHNIYGDGQGANWAYSSSTQFQQNNSIWQPGAVAKSEAMTHFTDNNRQSENIYSSRVFDNAMPKEQMGFKPIDNASLYEPISHGYGINNSVPSLQSFVPVNNYSQQLNQPRLEQSQHVQFSHDFYGNQQSVSHSLASFHSGTQLPYSSNEGRSSAGRPSHALVSFGFGGKLIVMKDSNSFTNSMYGNQDGGRPSVSVLDLMDIVVGKNGENIVADASDYFSTLCRQSFPGPLVGGSAGSKEVNKWIDERIASCESPNIDYKKGQLLKLLLSLLKISCQHYGKLRSPFGSDPSLKESERPESALANLFASGKSTAAQFSGYDTISQCLHNLPSEGQMQAAAAEVEKLLVSGRTKEALYYAQQGQLWGLALVLAAKLGDQYYVDTVKQMALHQFKRGSPLRTLCLLIAGQPAEVFSSDNAIGGGLPGTGSMSNQRGQLGANGVLDNWEENLAIITSNRTEKDELVIMHLGDCIWKESGEIYAAHACYLVAEANFESFSDGSRLCLIGADHWKFPRTYASPDAIQRTELYEYSKVLGNSQSVLLPFQPYKLIYAHMLAEVGKLSDSLKYCQAISKSLKTGRIPEVEAWKQSLSLLEERIKTHQQGGFSANLAAGKLVGKIIPFLDRSIHRMIGPPPPPPAPSAQGIEQDSPPMGVRENSQSAIQSQFLMPSSASMEPISEWKIVSNKATLPNRSISEPDFGRSPIQGQVSPSSEGASSDSQSKPMVTAGASRFGRLGSNLLQKTMGWVSRSRNDRQAKLGEKNKFYYDEKLKRWVEEGVDPPAEETALPPPPTARSFQNGHIEDSSKSSGLPSNGWPEVKTPIPPEHNSGGMPPIPPSSNQFSARGRMGVRSRYVDTFNKGGGAATNLFHSPPLPAAKPNVGAAAKFFVPAPVTFSEETPDATGERVQEAAVTDEVPSTSMQTDSSFSSPLQSQPPPTSLSLAPPPSSMSSMQRFPSMGNIPSSSSNGMNSSFSRRTASWSGASIGSSSPLNPNEGKSLGEALGMPPSSFMPNHNHTMPSPLSNGGSFGDLHEVEL</sequence>
<dbReference type="Gene3D" id="1.25.40.1030">
    <property type="match status" value="1"/>
</dbReference>
<dbReference type="GO" id="GO:0007030">
    <property type="term" value="P:Golgi organization"/>
    <property type="evidence" value="ECO:0007669"/>
    <property type="project" value="TreeGrafter"/>
</dbReference>
<dbReference type="GO" id="GO:0015031">
    <property type="term" value="P:protein transport"/>
    <property type="evidence" value="ECO:0007669"/>
    <property type="project" value="UniProtKB-KW"/>
</dbReference>
<evidence type="ECO:0000313" key="10">
    <source>
        <dbReference type="EMBL" id="KAK9095453.1"/>
    </source>
</evidence>
<feature type="compositionally biased region" description="Low complexity" evidence="7">
    <location>
        <begin position="1347"/>
        <end position="1388"/>
    </location>
</feature>
<feature type="compositionally biased region" description="Basic and acidic residues" evidence="7">
    <location>
        <begin position="135"/>
        <end position="148"/>
    </location>
</feature>
<evidence type="ECO:0000256" key="2">
    <source>
        <dbReference type="ARBA" id="ARBA00005927"/>
    </source>
</evidence>
<feature type="region of interest" description="Disordered" evidence="7">
    <location>
        <begin position="1179"/>
        <end position="1243"/>
    </location>
</feature>
<evidence type="ECO:0000256" key="4">
    <source>
        <dbReference type="ARBA" id="ARBA00022824"/>
    </source>
</evidence>
<feature type="region of interest" description="Disordered" evidence="7">
    <location>
        <begin position="1091"/>
        <end position="1125"/>
    </location>
</feature>
<feature type="compositionally biased region" description="Polar residues" evidence="7">
    <location>
        <begin position="1104"/>
        <end position="1123"/>
    </location>
</feature>
<feature type="compositionally biased region" description="Low complexity" evidence="7">
    <location>
        <begin position="1317"/>
        <end position="1331"/>
    </location>
</feature>
<feature type="compositionally biased region" description="Pro residues" evidence="7">
    <location>
        <begin position="1332"/>
        <end position="1346"/>
    </location>
</feature>
<feature type="region of interest" description="Disordered" evidence="7">
    <location>
        <begin position="1295"/>
        <end position="1435"/>
    </location>
</feature>
<evidence type="ECO:0000259" key="8">
    <source>
        <dbReference type="Pfam" id="PF12931"/>
    </source>
</evidence>
<reference evidence="10 11" key="1">
    <citation type="submission" date="2024-01" db="EMBL/GenBank/DDBJ databases">
        <title>Genome assemblies of Stephania.</title>
        <authorList>
            <person name="Yang L."/>
        </authorList>
    </citation>
    <scope>NUCLEOTIDE SEQUENCE [LARGE SCALE GENOMIC DNA]</scope>
    <source>
        <strain evidence="10">JXDWG</strain>
        <tissue evidence="10">Leaf</tissue>
    </source>
</reference>
<evidence type="ECO:0000313" key="11">
    <source>
        <dbReference type="Proteomes" id="UP001419268"/>
    </source>
</evidence>
<evidence type="ECO:0000256" key="7">
    <source>
        <dbReference type="SAM" id="MobiDB-lite"/>
    </source>
</evidence>
<dbReference type="EMBL" id="JBBNAG010000011">
    <property type="protein sequence ID" value="KAK9095453.1"/>
    <property type="molecule type" value="Genomic_DNA"/>
</dbReference>
<dbReference type="Pfam" id="PF12932">
    <property type="entry name" value="Sec16"/>
    <property type="match status" value="1"/>
</dbReference>
<keyword evidence="6" id="KW-0653">Protein transport</keyword>
<keyword evidence="4 6" id="KW-0256">Endoplasmic reticulum</keyword>
<protein>
    <recommendedName>
        <fullName evidence="6">Protein transport protein sec16</fullName>
    </recommendedName>
</protein>
<proteinExistence type="inferred from homology"/>
<evidence type="ECO:0000256" key="5">
    <source>
        <dbReference type="ARBA" id="ARBA00022892"/>
    </source>
</evidence>
<dbReference type="CDD" id="cd09233">
    <property type="entry name" value="ACE1-Sec16-like"/>
    <property type="match status" value="1"/>
</dbReference>
<dbReference type="Pfam" id="PF12931">
    <property type="entry name" value="TPR_Sec16"/>
    <property type="match status" value="1"/>
</dbReference>
<keyword evidence="3 6" id="KW-0813">Transport</keyword>
<accession>A0AAP0ETA4</accession>
<evidence type="ECO:0000256" key="3">
    <source>
        <dbReference type="ARBA" id="ARBA00022448"/>
    </source>
</evidence>
<name>A0AAP0ETA4_9MAGN</name>
<keyword evidence="11" id="KW-1185">Reference proteome</keyword>